<dbReference type="STRING" id="41688.A0A2N3NC98"/>
<comment type="similarity">
    <text evidence="2">Belongs to the COG1 family.</text>
</comment>
<evidence type="ECO:0000313" key="10">
    <source>
        <dbReference type="Proteomes" id="UP000233524"/>
    </source>
</evidence>
<dbReference type="PANTHER" id="PTHR31658">
    <property type="entry name" value="CONSERVED OLIGOMERIC GOLGI COMPLEX SUBUNIT 1"/>
    <property type="match status" value="1"/>
</dbReference>
<evidence type="ECO:0000256" key="2">
    <source>
        <dbReference type="ARBA" id="ARBA00006653"/>
    </source>
</evidence>
<dbReference type="AlphaFoldDB" id="A0A2N3NC98"/>
<evidence type="ECO:0000256" key="5">
    <source>
        <dbReference type="ARBA" id="ARBA00022927"/>
    </source>
</evidence>
<evidence type="ECO:0000256" key="6">
    <source>
        <dbReference type="ARBA" id="ARBA00023034"/>
    </source>
</evidence>
<dbReference type="VEuPathDB" id="FungiDB:jhhlp_004666"/>
<organism evidence="9 10">
    <name type="scientific">Lomentospora prolificans</name>
    <dbReference type="NCBI Taxonomy" id="41688"/>
    <lineage>
        <taxon>Eukaryota</taxon>
        <taxon>Fungi</taxon>
        <taxon>Dikarya</taxon>
        <taxon>Ascomycota</taxon>
        <taxon>Pezizomycotina</taxon>
        <taxon>Sordariomycetes</taxon>
        <taxon>Hypocreomycetidae</taxon>
        <taxon>Microascales</taxon>
        <taxon>Microascaceae</taxon>
        <taxon>Lomentospora</taxon>
    </lineage>
</organism>
<dbReference type="Proteomes" id="UP000233524">
    <property type="component" value="Unassembled WGS sequence"/>
</dbReference>
<protein>
    <recommendedName>
        <fullName evidence="3">Conserved oligomeric Golgi complex subunit 1</fullName>
    </recommendedName>
</protein>
<accession>A0A2N3NC98</accession>
<evidence type="ECO:0000256" key="7">
    <source>
        <dbReference type="ARBA" id="ARBA00023136"/>
    </source>
</evidence>
<sequence>MSAPDISTFTSADDVFAPNHTLPQIRAIHKTIHEQLEEKASRLRSQVGGSYRELLGTADTIVAMKSDNDAVQVVLGSMGSRCGRGVVGDKINGMAAFSNFLEGESRVPGAKLAPKEVGRLKLIDACILSVARVLRGGAVGDAVQEMSNGDRLVLAAKISVLGRLLVKTFGEGVADERAKITVEAANKNLDALRQKLIGRVNRLVKQCGTDSEQGNILRALAAYGLVTNSGARDVLSHFLRVRGKALGSAFEIEESERERSMKDVSTALNLYTRTLIDVQALAPYKLSDALLELKKHALLDDASLRKLEILRLDVYQRWCSDEVQTFTPFIQHNDLDVKQAKDMLGAWAKKASEVLIKGLVRTLDTMSEFKSIVDLRTDVVKMWVADGPRARGFNPKEMLDRLREAINNRLLTLLETKVNKLNLVGSEVSATLENWREGITDNTQDKLWDESTYDMDMANGVSAFLMEVMARLNGRNDAVSKAVNSYNSWRHVIEDVNHVVERLRKQRWGDDIDDLEDDDVIEARQEALAKTDPAALQEKLNTTLEKAFKMLDDRLATLWKEKQDSPNSGRIAMFFVRVVRDIRRGLPAMESIRGFGLEMVPSLHQKICHEVSVSAIDEFASKAVTRTTIPSRPLWEGNPELPTQPTPAMSMFLRDLCTSMSDAGMDLWSPTAVNVLKGLVSKQVCEVWNDAVDKLTEGKPAKPGEGREKVEEANDEEDDGEAKKGKEEDVDKQEGKGTEDNKESGEPTKATENEILTDEERKELLTQWFFDVMYFSWFFESVEKSKEDFQNLAKKVYEKSGLGDEELKQRITKSSEDYWKRTNLLFGLL</sequence>
<name>A0A2N3NC98_9PEZI</name>
<feature type="compositionally biased region" description="Basic and acidic residues" evidence="8">
    <location>
        <begin position="721"/>
        <end position="757"/>
    </location>
</feature>
<evidence type="ECO:0000256" key="3">
    <source>
        <dbReference type="ARBA" id="ARBA00020978"/>
    </source>
</evidence>
<dbReference type="Pfam" id="PF08700">
    <property type="entry name" value="VPS51_Exo84_N"/>
    <property type="match status" value="1"/>
</dbReference>
<dbReference type="GO" id="GO:0006891">
    <property type="term" value="P:intra-Golgi vesicle-mediated transport"/>
    <property type="evidence" value="ECO:0007669"/>
    <property type="project" value="InterPro"/>
</dbReference>
<dbReference type="GO" id="GO:0000139">
    <property type="term" value="C:Golgi membrane"/>
    <property type="evidence" value="ECO:0007669"/>
    <property type="project" value="UniProtKB-SubCell"/>
</dbReference>
<dbReference type="PANTHER" id="PTHR31658:SF0">
    <property type="entry name" value="CONSERVED OLIGOMERIC GOLGI COMPLEX SUBUNIT 1"/>
    <property type="match status" value="1"/>
</dbReference>
<gene>
    <name evidence="9" type="ORF">jhhlp_004666</name>
</gene>
<evidence type="ECO:0000256" key="1">
    <source>
        <dbReference type="ARBA" id="ARBA00004395"/>
    </source>
</evidence>
<evidence type="ECO:0000256" key="8">
    <source>
        <dbReference type="SAM" id="MobiDB-lite"/>
    </source>
</evidence>
<dbReference type="GO" id="GO:0017119">
    <property type="term" value="C:Golgi transport complex"/>
    <property type="evidence" value="ECO:0007669"/>
    <property type="project" value="InterPro"/>
</dbReference>
<feature type="region of interest" description="Disordered" evidence="8">
    <location>
        <begin position="696"/>
        <end position="757"/>
    </location>
</feature>
<keyword evidence="10" id="KW-1185">Reference proteome</keyword>
<dbReference type="InParanoid" id="A0A2N3NC98"/>
<comment type="caution">
    <text evidence="9">The sequence shown here is derived from an EMBL/GenBank/DDBJ whole genome shotgun (WGS) entry which is preliminary data.</text>
</comment>
<keyword evidence="5" id="KW-0653">Protein transport</keyword>
<proteinExistence type="inferred from homology"/>
<dbReference type="InterPro" id="IPR033370">
    <property type="entry name" value="COG1"/>
</dbReference>
<keyword evidence="6" id="KW-0333">Golgi apparatus</keyword>
<evidence type="ECO:0000313" key="9">
    <source>
        <dbReference type="EMBL" id="PKS10041.1"/>
    </source>
</evidence>
<dbReference type="EMBL" id="NLAX01000010">
    <property type="protein sequence ID" value="PKS10041.1"/>
    <property type="molecule type" value="Genomic_DNA"/>
</dbReference>
<keyword evidence="7" id="KW-0472">Membrane</keyword>
<reference evidence="9 10" key="1">
    <citation type="journal article" date="2017" name="G3 (Bethesda)">
        <title>First Draft Genome Sequence of the Pathogenic Fungus Lomentospora prolificans (Formerly Scedosporium prolificans).</title>
        <authorList>
            <person name="Luo R."/>
            <person name="Zimin A."/>
            <person name="Workman R."/>
            <person name="Fan Y."/>
            <person name="Pertea G."/>
            <person name="Grossman N."/>
            <person name="Wear M.P."/>
            <person name="Jia B."/>
            <person name="Miller H."/>
            <person name="Casadevall A."/>
            <person name="Timp W."/>
            <person name="Zhang S.X."/>
            <person name="Salzberg S.L."/>
        </authorList>
    </citation>
    <scope>NUCLEOTIDE SEQUENCE [LARGE SCALE GENOMIC DNA]</scope>
    <source>
        <strain evidence="9 10">JHH-5317</strain>
    </source>
</reference>
<evidence type="ECO:0000256" key="4">
    <source>
        <dbReference type="ARBA" id="ARBA00022448"/>
    </source>
</evidence>
<keyword evidence="4" id="KW-0813">Transport</keyword>
<dbReference type="GO" id="GO:0015031">
    <property type="term" value="P:protein transport"/>
    <property type="evidence" value="ECO:0007669"/>
    <property type="project" value="UniProtKB-KW"/>
</dbReference>
<dbReference type="OrthoDB" id="46189at2759"/>
<comment type="subcellular location">
    <subcellularLocation>
        <location evidence="1">Golgi apparatus membrane</location>
        <topology evidence="1">Peripheral membrane protein</topology>
    </subcellularLocation>
</comment>
<feature type="compositionally biased region" description="Basic and acidic residues" evidence="8">
    <location>
        <begin position="696"/>
        <end position="712"/>
    </location>
</feature>